<sequence length="179" mass="19903">MRVSNHIETNSLFLNQVCMLAKFGSRPLLQSIGLSDDNTLDRLAALSANDIEDLAIGLGDAFLVVNMDSLLSKLDGNIEMSDECKAFLARGASNKAMKDILGVYDESLCAAWRNDVGVSRIFRRRTLPDKQYKAVWLDLEKLPKPVQAVDLIQLADKHNVSIGAMWRELISGEQHDSKK</sequence>
<gene>
    <name evidence="1" type="ORF">C9J12_27340</name>
</gene>
<evidence type="ECO:0008006" key="3">
    <source>
        <dbReference type="Google" id="ProtNLM"/>
    </source>
</evidence>
<organism evidence="1 2">
    <name type="scientific">Photobacterium frigidiphilum</name>
    <dbReference type="NCBI Taxonomy" id="264736"/>
    <lineage>
        <taxon>Bacteria</taxon>
        <taxon>Pseudomonadati</taxon>
        <taxon>Pseudomonadota</taxon>
        <taxon>Gammaproteobacteria</taxon>
        <taxon>Vibrionales</taxon>
        <taxon>Vibrionaceae</taxon>
        <taxon>Photobacterium</taxon>
    </lineage>
</organism>
<evidence type="ECO:0000313" key="2">
    <source>
        <dbReference type="Proteomes" id="UP000240987"/>
    </source>
</evidence>
<keyword evidence="2" id="KW-1185">Reference proteome</keyword>
<dbReference type="Proteomes" id="UP000240987">
    <property type="component" value="Unassembled WGS sequence"/>
</dbReference>
<accession>A0A2T3J6V2</accession>
<name>A0A2T3J6V2_9GAMM</name>
<reference evidence="1 2" key="1">
    <citation type="submission" date="2018-01" db="EMBL/GenBank/DDBJ databases">
        <title>Whole genome sequencing of Histamine producing bacteria.</title>
        <authorList>
            <person name="Butler K."/>
        </authorList>
    </citation>
    <scope>NUCLEOTIDE SEQUENCE [LARGE SCALE GENOMIC DNA]</scope>
    <source>
        <strain evidence="1 2">JCM 12947</strain>
    </source>
</reference>
<dbReference type="AlphaFoldDB" id="A0A2T3J6V2"/>
<proteinExistence type="predicted"/>
<dbReference type="EMBL" id="PYMJ01000051">
    <property type="protein sequence ID" value="PSU44268.1"/>
    <property type="molecule type" value="Genomic_DNA"/>
</dbReference>
<evidence type="ECO:0000313" key="1">
    <source>
        <dbReference type="EMBL" id="PSU44268.1"/>
    </source>
</evidence>
<protein>
    <recommendedName>
        <fullName evidence="3">DUF2857 domain-containing protein</fullName>
    </recommendedName>
</protein>
<comment type="caution">
    <text evidence="1">The sequence shown here is derived from an EMBL/GenBank/DDBJ whole genome shotgun (WGS) entry which is preliminary data.</text>
</comment>